<dbReference type="PROSITE" id="PS50994">
    <property type="entry name" value="INTEGRASE"/>
    <property type="match status" value="1"/>
</dbReference>
<feature type="compositionally biased region" description="Acidic residues" evidence="11">
    <location>
        <begin position="637"/>
        <end position="655"/>
    </location>
</feature>
<keyword evidence="8" id="KW-0239">DNA-directed DNA polymerase</keyword>
<feature type="compositionally biased region" description="Basic and acidic residues" evidence="11">
    <location>
        <begin position="492"/>
        <end position="523"/>
    </location>
</feature>
<dbReference type="GO" id="GO:0003887">
    <property type="term" value="F:DNA-directed DNA polymerase activity"/>
    <property type="evidence" value="ECO:0007669"/>
    <property type="project" value="UniProtKB-KW"/>
</dbReference>
<dbReference type="GO" id="GO:0003964">
    <property type="term" value="F:RNA-directed DNA polymerase activity"/>
    <property type="evidence" value="ECO:0007669"/>
    <property type="project" value="UniProtKB-KW"/>
</dbReference>
<keyword evidence="7" id="KW-0695">RNA-directed DNA polymerase</keyword>
<evidence type="ECO:0000256" key="11">
    <source>
        <dbReference type="SAM" id="MobiDB-lite"/>
    </source>
</evidence>
<evidence type="ECO:0000256" key="1">
    <source>
        <dbReference type="ARBA" id="ARBA00022722"/>
    </source>
</evidence>
<accession>A0A6L2NT04</accession>
<keyword evidence="6" id="KW-0229">DNA integration</keyword>
<reference evidence="13" key="1">
    <citation type="journal article" date="2019" name="Sci. Rep.">
        <title>Draft genome of Tanacetum cinerariifolium, the natural source of mosquito coil.</title>
        <authorList>
            <person name="Yamashiro T."/>
            <person name="Shiraishi A."/>
            <person name="Satake H."/>
            <person name="Nakayama K."/>
        </authorList>
    </citation>
    <scope>NUCLEOTIDE SEQUENCE</scope>
</reference>
<keyword evidence="5" id="KW-0460">Magnesium</keyword>
<evidence type="ECO:0000256" key="4">
    <source>
        <dbReference type="ARBA" id="ARBA00022801"/>
    </source>
</evidence>
<dbReference type="Gene3D" id="3.30.420.10">
    <property type="entry name" value="Ribonuclease H-like superfamily/Ribonuclease H"/>
    <property type="match status" value="1"/>
</dbReference>
<dbReference type="GO" id="GO:0003676">
    <property type="term" value="F:nucleic acid binding"/>
    <property type="evidence" value="ECO:0007669"/>
    <property type="project" value="InterPro"/>
</dbReference>
<dbReference type="PANTHER" id="PTHR42648">
    <property type="entry name" value="TRANSPOSASE, PUTATIVE-RELATED"/>
    <property type="match status" value="1"/>
</dbReference>
<dbReference type="Pfam" id="PF25597">
    <property type="entry name" value="SH3_retrovirus"/>
    <property type="match status" value="1"/>
</dbReference>
<comment type="caution">
    <text evidence="13">The sequence shown here is derived from an EMBL/GenBank/DDBJ whole genome shotgun (WGS) entry which is preliminary data.</text>
</comment>
<proteinExistence type="predicted"/>
<dbReference type="InterPro" id="IPR012337">
    <property type="entry name" value="RNaseH-like_sf"/>
</dbReference>
<dbReference type="AlphaFoldDB" id="A0A6L2NT04"/>
<sequence length="1154" mass="130961">MLKAYYEDVRISHQTLVARTPQQNNVVERRNRNLVAVAHMMFIFSKAPLYLWAEAVAIGFYNQNSSLIRKRHNKTQYELLHSRKPDLTYFYVFGALCYSTNDAEDLGKLKPKADIGIFIEYAPANKAYRICNRRTRLIMETIHVEFDELIAMAYEQFGSGPGIQKMTPGIISSGLVQNPPFSTPYVKHNEFRGVLKNKARLQAKGYHQEEEINFEESFAPVAKIEAIRIFIANDANKKMTIYQMDVKTAFLNGELREEVYDICRVFYYLKSSLKVFSIPHYSQGKKAKTFYIMTQEQIQQAVLDQALVSLNDQVKIGSCNMRIDRAKKQKESTYQVALDIPKLSPCYNAFLITADVPEIFIQQFWFTVSKVKNSSLYQFQLNNKNFKIGVELFCEILCICPIVPDKEFVVPPPHDALVSFLKQLDAYLSFLALSIVTKPPKKTKGKIKGLIGKKATITPRKKGSISAKDNIILDPDMALKLGVTISLTEADKQDEQRRVHETHEHLVTEKTTSKEVSDEEARLLTRRPNASDMKEASKASSKAYRIQQQSTGLSEGVSITPEVLDEPKGKFTGSSEGAGRGVHGLELVIPEVPDKPKGSSAAPAADDDWGSDEEEVTLSSDDERTESEREVAKSDKVDEETADKEEVHTDEEEQTDDAHYEKEVHKDEEMHHVNEEHADDEKDDEEIIDTDKVYEAIADAAKVDKKKLEFPPSISSLSISSDYVISTMTTPSTTPPTTEIQATTVTATDPSPTALLRLSELEKKVEALSKVDHYEVTEEFVQSNVRNEVRNQIPKFLPKAVSEFVEPRLERIIRDVLKKNPPNIFKSSSTSIDSFIEYELKNMLYDKMKKSGIYNTHDKHLDLYNALIGSISLDEAITKGEIDATKVLKKRRHDDEDEDHPADSEKKKRKRNKKDYEPSKDKEQLISSPTGKIPPKSSKIGKSMTTKELVEEHEHEVAMDVEQPALDGVRYLAFSDQMDWTNPKGDRCPYDLSKPLHLQGPPGHLTIPIDLFFNNDLEYLKIGNKERKYTTSITKTKAARYELKGIEDVISRLWSPVKVANDKDVVLGISHWGPKRQLFYRSQINRKSQHDVYSTMKILSVIKSKELSEKAVRIKRLLSAVEVTAAGYAKVNAASECGYYCLKSMIEDKLQLRD</sequence>
<evidence type="ECO:0000256" key="7">
    <source>
        <dbReference type="ARBA" id="ARBA00022918"/>
    </source>
</evidence>
<dbReference type="PANTHER" id="PTHR42648:SF11">
    <property type="entry name" value="TRANSPOSON TY4-P GAG-POL POLYPROTEIN"/>
    <property type="match status" value="1"/>
</dbReference>
<evidence type="ECO:0000256" key="5">
    <source>
        <dbReference type="ARBA" id="ARBA00022842"/>
    </source>
</evidence>
<dbReference type="InterPro" id="IPR013103">
    <property type="entry name" value="RVT_2"/>
</dbReference>
<evidence type="ECO:0000256" key="6">
    <source>
        <dbReference type="ARBA" id="ARBA00022908"/>
    </source>
</evidence>
<dbReference type="GO" id="GO:0004519">
    <property type="term" value="F:endonuclease activity"/>
    <property type="evidence" value="ECO:0007669"/>
    <property type="project" value="UniProtKB-KW"/>
</dbReference>
<dbReference type="InterPro" id="IPR057670">
    <property type="entry name" value="SH3_retrovirus"/>
</dbReference>
<evidence type="ECO:0000259" key="12">
    <source>
        <dbReference type="PROSITE" id="PS50994"/>
    </source>
</evidence>
<dbReference type="SUPFAM" id="SSF53098">
    <property type="entry name" value="Ribonuclease H-like"/>
    <property type="match status" value="1"/>
</dbReference>
<dbReference type="GO" id="GO:0046872">
    <property type="term" value="F:metal ion binding"/>
    <property type="evidence" value="ECO:0007669"/>
    <property type="project" value="UniProtKB-KW"/>
</dbReference>
<dbReference type="InterPro" id="IPR039537">
    <property type="entry name" value="Retrotran_Ty1/copia-like"/>
</dbReference>
<evidence type="ECO:0000256" key="10">
    <source>
        <dbReference type="ARBA" id="ARBA00023268"/>
    </source>
</evidence>
<keyword evidence="2" id="KW-0479">Metal-binding</keyword>
<organism evidence="13">
    <name type="scientific">Tanacetum cinerariifolium</name>
    <name type="common">Dalmatian daisy</name>
    <name type="synonym">Chrysanthemum cinerariifolium</name>
    <dbReference type="NCBI Taxonomy" id="118510"/>
    <lineage>
        <taxon>Eukaryota</taxon>
        <taxon>Viridiplantae</taxon>
        <taxon>Streptophyta</taxon>
        <taxon>Embryophyta</taxon>
        <taxon>Tracheophyta</taxon>
        <taxon>Spermatophyta</taxon>
        <taxon>Magnoliopsida</taxon>
        <taxon>eudicotyledons</taxon>
        <taxon>Gunneridae</taxon>
        <taxon>Pentapetalae</taxon>
        <taxon>asterids</taxon>
        <taxon>campanulids</taxon>
        <taxon>Asterales</taxon>
        <taxon>Asteraceae</taxon>
        <taxon>Asteroideae</taxon>
        <taxon>Anthemideae</taxon>
        <taxon>Anthemidinae</taxon>
        <taxon>Tanacetum</taxon>
    </lineage>
</organism>
<dbReference type="Pfam" id="PF07727">
    <property type="entry name" value="RVT_2"/>
    <property type="match status" value="1"/>
</dbReference>
<feature type="compositionally biased region" description="Acidic residues" evidence="11">
    <location>
        <begin position="605"/>
        <end position="616"/>
    </location>
</feature>
<dbReference type="GO" id="GO:0006310">
    <property type="term" value="P:DNA recombination"/>
    <property type="evidence" value="ECO:0007669"/>
    <property type="project" value="UniProtKB-KW"/>
</dbReference>
<keyword evidence="8" id="KW-0548">Nucleotidyltransferase</keyword>
<evidence type="ECO:0000256" key="8">
    <source>
        <dbReference type="ARBA" id="ARBA00022932"/>
    </source>
</evidence>
<keyword evidence="3" id="KW-0255">Endonuclease</keyword>
<dbReference type="InterPro" id="IPR036397">
    <property type="entry name" value="RNaseH_sf"/>
</dbReference>
<evidence type="ECO:0000313" key="13">
    <source>
        <dbReference type="EMBL" id="GEU88747.1"/>
    </source>
</evidence>
<evidence type="ECO:0000256" key="3">
    <source>
        <dbReference type="ARBA" id="ARBA00022759"/>
    </source>
</evidence>
<dbReference type="InterPro" id="IPR001584">
    <property type="entry name" value="Integrase_cat-core"/>
</dbReference>
<feature type="region of interest" description="Disordered" evidence="11">
    <location>
        <begin position="492"/>
        <end position="684"/>
    </location>
</feature>
<feature type="compositionally biased region" description="Low complexity" evidence="11">
    <location>
        <begin position="931"/>
        <end position="942"/>
    </location>
</feature>
<dbReference type="GO" id="GO:0015074">
    <property type="term" value="P:DNA integration"/>
    <property type="evidence" value="ECO:0007669"/>
    <property type="project" value="UniProtKB-KW"/>
</dbReference>
<keyword evidence="8" id="KW-0808">Transferase</keyword>
<feature type="region of interest" description="Disordered" evidence="11">
    <location>
        <begin position="890"/>
        <end position="942"/>
    </location>
</feature>
<keyword evidence="4" id="KW-0378">Hydrolase</keyword>
<feature type="compositionally biased region" description="Basic and acidic residues" evidence="11">
    <location>
        <begin position="656"/>
        <end position="680"/>
    </location>
</feature>
<name>A0A6L2NT04_TANCI</name>
<dbReference type="EMBL" id="BKCJ010009816">
    <property type="protein sequence ID" value="GEU88747.1"/>
    <property type="molecule type" value="Genomic_DNA"/>
</dbReference>
<feature type="domain" description="Integrase catalytic" evidence="12">
    <location>
        <begin position="1"/>
        <end position="84"/>
    </location>
</feature>
<dbReference type="GO" id="GO:0016787">
    <property type="term" value="F:hydrolase activity"/>
    <property type="evidence" value="ECO:0007669"/>
    <property type="project" value="UniProtKB-KW"/>
</dbReference>
<evidence type="ECO:0000256" key="9">
    <source>
        <dbReference type="ARBA" id="ARBA00023172"/>
    </source>
</evidence>
<keyword evidence="1" id="KW-0540">Nuclease</keyword>
<keyword evidence="9" id="KW-0233">DNA recombination</keyword>
<feature type="compositionally biased region" description="Basic and acidic residues" evidence="11">
    <location>
        <begin position="626"/>
        <end position="636"/>
    </location>
</feature>
<gene>
    <name evidence="13" type="ORF">Tci_060725</name>
</gene>
<evidence type="ECO:0000256" key="2">
    <source>
        <dbReference type="ARBA" id="ARBA00022723"/>
    </source>
</evidence>
<protein>
    <submittedName>
        <fullName evidence="13">Integrase, catalytic region, zinc finger, CCHC-type, peptidase aspartic, catalytic</fullName>
    </submittedName>
</protein>
<keyword evidence="10" id="KW-0511">Multifunctional enzyme</keyword>
<feature type="compositionally biased region" description="Basic and acidic residues" evidence="11">
    <location>
        <begin position="914"/>
        <end position="924"/>
    </location>
</feature>